<keyword evidence="4 7" id="KW-0812">Transmembrane</keyword>
<feature type="transmembrane region" description="Helical" evidence="7">
    <location>
        <begin position="251"/>
        <end position="273"/>
    </location>
</feature>
<proteinExistence type="inferred from homology"/>
<protein>
    <submittedName>
        <fullName evidence="9">Drug/metabolite transporter (DMT)-like permease</fullName>
    </submittedName>
</protein>
<dbReference type="InterPro" id="IPR037185">
    <property type="entry name" value="EmrE-like"/>
</dbReference>
<dbReference type="SUPFAM" id="SSF103481">
    <property type="entry name" value="Multidrug resistance efflux transporter EmrE"/>
    <property type="match status" value="2"/>
</dbReference>
<accession>A0A3D9IUB5</accession>
<keyword evidence="6 7" id="KW-0472">Membrane</keyword>
<evidence type="ECO:0000256" key="2">
    <source>
        <dbReference type="ARBA" id="ARBA00007362"/>
    </source>
</evidence>
<evidence type="ECO:0000256" key="6">
    <source>
        <dbReference type="ARBA" id="ARBA00023136"/>
    </source>
</evidence>
<reference evidence="9 10" key="1">
    <citation type="submission" date="2018-07" db="EMBL/GenBank/DDBJ databases">
        <title>Genomic Encyclopedia of Type Strains, Phase III (KMG-III): the genomes of soil and plant-associated and newly described type strains.</title>
        <authorList>
            <person name="Whitman W."/>
        </authorList>
    </citation>
    <scope>NUCLEOTIDE SEQUENCE [LARGE SCALE GENOMIC DNA]</scope>
    <source>
        <strain evidence="9 10">CECT 7287</strain>
    </source>
</reference>
<feature type="domain" description="EamA" evidence="8">
    <location>
        <begin position="2"/>
        <end position="136"/>
    </location>
</feature>
<dbReference type="AlphaFoldDB" id="A0A3D9IUB5"/>
<feature type="domain" description="EamA" evidence="8">
    <location>
        <begin position="152"/>
        <end position="295"/>
    </location>
</feature>
<dbReference type="InterPro" id="IPR000620">
    <property type="entry name" value="EamA_dom"/>
</dbReference>
<feature type="transmembrane region" description="Helical" evidence="7">
    <location>
        <begin position="151"/>
        <end position="170"/>
    </location>
</feature>
<feature type="transmembrane region" description="Helical" evidence="7">
    <location>
        <begin position="190"/>
        <end position="209"/>
    </location>
</feature>
<dbReference type="Pfam" id="PF00892">
    <property type="entry name" value="EamA"/>
    <property type="match status" value="2"/>
</dbReference>
<keyword evidence="5 7" id="KW-1133">Transmembrane helix</keyword>
<dbReference type="Gene3D" id="1.10.3730.20">
    <property type="match status" value="1"/>
</dbReference>
<sequence>MKGKLYLLLAFSLAGTSVITGYLLFEKLGSFTVTSVSLGIMLLCLSPFYGRKTVQTIHLLGRSDWKMLLLQAFFGIFLFRIFLLLGVGLTSTVEAGILIGTTPAITSLLAYFVLKERPSGWAAIGIAGTVLGIALLEGVNLNSAAFAMQHTWGNVLILCAAASESTFSILSRRHRVRQLHDTTIQIHPIVQTLLVSAIAFVLSAIPALWENPLGNLQGIGTREWLALIWYGLIVTALAFVFFYAGVKRCDAYTTAAFSGMIPLTSMLLSLLFLQESVGYEQWAGGLLIITSMLLIGAKKAGSAPRPVRTSARQL</sequence>
<comment type="subcellular location">
    <subcellularLocation>
        <location evidence="1">Cell membrane</location>
        <topology evidence="1">Multi-pass membrane protein</topology>
    </subcellularLocation>
</comment>
<evidence type="ECO:0000256" key="4">
    <source>
        <dbReference type="ARBA" id="ARBA00022692"/>
    </source>
</evidence>
<dbReference type="GO" id="GO:0005886">
    <property type="term" value="C:plasma membrane"/>
    <property type="evidence" value="ECO:0007669"/>
    <property type="project" value="UniProtKB-SubCell"/>
</dbReference>
<evidence type="ECO:0000313" key="10">
    <source>
        <dbReference type="Proteomes" id="UP000256977"/>
    </source>
</evidence>
<dbReference type="InterPro" id="IPR050638">
    <property type="entry name" value="AA-Vitamin_Transporters"/>
</dbReference>
<keyword evidence="3" id="KW-1003">Cell membrane</keyword>
<keyword evidence="10" id="KW-1185">Reference proteome</keyword>
<feature type="transmembrane region" description="Helical" evidence="7">
    <location>
        <begin position="5"/>
        <end position="25"/>
    </location>
</feature>
<comment type="similarity">
    <text evidence="2">Belongs to the EamA transporter family.</text>
</comment>
<feature type="transmembrane region" description="Helical" evidence="7">
    <location>
        <begin position="279"/>
        <end position="297"/>
    </location>
</feature>
<dbReference type="PANTHER" id="PTHR32322:SF18">
    <property type="entry name" value="S-ADENOSYLMETHIONINE_S-ADENOSYLHOMOCYSTEINE TRANSPORTER"/>
    <property type="match status" value="1"/>
</dbReference>
<feature type="transmembrane region" description="Helical" evidence="7">
    <location>
        <begin position="31"/>
        <end position="49"/>
    </location>
</feature>
<feature type="transmembrane region" description="Helical" evidence="7">
    <location>
        <begin position="224"/>
        <end position="244"/>
    </location>
</feature>
<organism evidence="9 10">
    <name type="scientific">Cohnella phaseoli</name>
    <dbReference type="NCBI Taxonomy" id="456490"/>
    <lineage>
        <taxon>Bacteria</taxon>
        <taxon>Bacillati</taxon>
        <taxon>Bacillota</taxon>
        <taxon>Bacilli</taxon>
        <taxon>Bacillales</taxon>
        <taxon>Paenibacillaceae</taxon>
        <taxon>Cohnella</taxon>
    </lineage>
</organism>
<name>A0A3D9IUB5_9BACL</name>
<dbReference type="Proteomes" id="UP000256977">
    <property type="component" value="Unassembled WGS sequence"/>
</dbReference>
<evidence type="ECO:0000256" key="3">
    <source>
        <dbReference type="ARBA" id="ARBA00022475"/>
    </source>
</evidence>
<evidence type="ECO:0000256" key="1">
    <source>
        <dbReference type="ARBA" id="ARBA00004651"/>
    </source>
</evidence>
<dbReference type="PANTHER" id="PTHR32322">
    <property type="entry name" value="INNER MEMBRANE TRANSPORTER"/>
    <property type="match status" value="1"/>
</dbReference>
<evidence type="ECO:0000313" key="9">
    <source>
        <dbReference type="EMBL" id="RED65334.1"/>
    </source>
</evidence>
<evidence type="ECO:0000256" key="5">
    <source>
        <dbReference type="ARBA" id="ARBA00022989"/>
    </source>
</evidence>
<feature type="transmembrane region" description="Helical" evidence="7">
    <location>
        <begin position="69"/>
        <end position="89"/>
    </location>
</feature>
<feature type="transmembrane region" description="Helical" evidence="7">
    <location>
        <begin position="95"/>
        <end position="114"/>
    </location>
</feature>
<gene>
    <name evidence="9" type="ORF">DFP98_12083</name>
</gene>
<evidence type="ECO:0000259" key="8">
    <source>
        <dbReference type="Pfam" id="PF00892"/>
    </source>
</evidence>
<comment type="caution">
    <text evidence="9">The sequence shown here is derived from an EMBL/GenBank/DDBJ whole genome shotgun (WGS) entry which is preliminary data.</text>
</comment>
<dbReference type="RefSeq" id="WP_246016662.1">
    <property type="nucleotide sequence ID" value="NZ_QRDZ01000020.1"/>
</dbReference>
<evidence type="ECO:0000256" key="7">
    <source>
        <dbReference type="SAM" id="Phobius"/>
    </source>
</evidence>
<dbReference type="EMBL" id="QRDZ01000020">
    <property type="protein sequence ID" value="RED65334.1"/>
    <property type="molecule type" value="Genomic_DNA"/>
</dbReference>
<feature type="transmembrane region" description="Helical" evidence="7">
    <location>
        <begin position="121"/>
        <end position="139"/>
    </location>
</feature>